<organism evidence="1 2">
    <name type="scientific">Spirochaeta africana (strain ATCC 700263 / DSM 8902 / Z-7692)</name>
    <dbReference type="NCBI Taxonomy" id="889378"/>
    <lineage>
        <taxon>Bacteria</taxon>
        <taxon>Pseudomonadati</taxon>
        <taxon>Spirochaetota</taxon>
        <taxon>Spirochaetia</taxon>
        <taxon>Spirochaetales</taxon>
        <taxon>Spirochaetaceae</taxon>
        <taxon>Spirochaeta</taxon>
    </lineage>
</organism>
<evidence type="ECO:0000313" key="2">
    <source>
        <dbReference type="Proteomes" id="UP000007383"/>
    </source>
</evidence>
<proteinExistence type="predicted"/>
<protein>
    <submittedName>
        <fullName evidence="1">Uncharacterized protein</fullName>
    </submittedName>
</protein>
<accession>H9UL06</accession>
<evidence type="ECO:0000313" key="1">
    <source>
        <dbReference type="EMBL" id="AFG38199.1"/>
    </source>
</evidence>
<dbReference type="EMBL" id="CP003282">
    <property type="protein sequence ID" value="AFG38199.1"/>
    <property type="molecule type" value="Genomic_DNA"/>
</dbReference>
<keyword evidence="2" id="KW-1185">Reference proteome</keyword>
<dbReference type="HOGENOM" id="CLU_1676743_0_0_12"/>
<gene>
    <name evidence="1" type="ordered locus">Spiaf_2161</name>
</gene>
<dbReference type="AlphaFoldDB" id="H9UL06"/>
<reference evidence="2" key="1">
    <citation type="journal article" date="2013" name="Stand. Genomic Sci.">
        <title>Complete genome sequence of the halophilic bacterium Spirochaeta africana type strain (Z-7692(T)) from the alkaline Lake Magadi in the East African Rift.</title>
        <authorList>
            <person name="Liolos K."/>
            <person name="Abt B."/>
            <person name="Scheuner C."/>
            <person name="Teshima H."/>
            <person name="Held B."/>
            <person name="Lapidus A."/>
            <person name="Nolan M."/>
            <person name="Lucas S."/>
            <person name="Deshpande S."/>
            <person name="Cheng J.F."/>
            <person name="Tapia R."/>
            <person name="Goodwin L.A."/>
            <person name="Pitluck S."/>
            <person name="Pagani I."/>
            <person name="Ivanova N."/>
            <person name="Mavromatis K."/>
            <person name="Mikhailova N."/>
            <person name="Huntemann M."/>
            <person name="Pati A."/>
            <person name="Chen A."/>
            <person name="Palaniappan K."/>
            <person name="Land M."/>
            <person name="Rohde M."/>
            <person name="Tindall B.J."/>
            <person name="Detter J.C."/>
            <person name="Goker M."/>
            <person name="Bristow J."/>
            <person name="Eisen J.A."/>
            <person name="Markowitz V."/>
            <person name="Hugenholtz P."/>
            <person name="Woyke T."/>
            <person name="Klenk H.P."/>
            <person name="Kyrpides N.C."/>
        </authorList>
    </citation>
    <scope>NUCLEOTIDE SEQUENCE</scope>
    <source>
        <strain evidence="2">ATCC 700263 / DSM 8902 / Z-7692</strain>
    </source>
</reference>
<sequence>MFIGLLPKNRHLLSLGVRLGNLPDEDSQQIARLARWPLYVMGVCSLILLVGRSWMSIPTILLLLLGSIQHIEASRWKGRAGIYERGIVIGSDIYRFRDIFRAEIYPDRISLLLHTGERVDIHPHNDSSASAQHLEDQGVPCHSYDDPDACPSPERPV</sequence>
<name>H9UL06_SPIAZ</name>
<dbReference type="KEGG" id="sfc:Spiaf_2161"/>
<dbReference type="Proteomes" id="UP000007383">
    <property type="component" value="Chromosome"/>
</dbReference>